<dbReference type="SUPFAM" id="SSF49503">
    <property type="entry name" value="Cupredoxins"/>
    <property type="match status" value="1"/>
</dbReference>
<dbReference type="GO" id="GO:0005507">
    <property type="term" value="F:copper ion binding"/>
    <property type="evidence" value="ECO:0007669"/>
    <property type="project" value="InterPro"/>
</dbReference>
<keyword evidence="4" id="KW-0813">Transport</keyword>
<evidence type="ECO:0000256" key="15">
    <source>
        <dbReference type="ARBA" id="ARBA00024688"/>
    </source>
</evidence>
<evidence type="ECO:0000256" key="17">
    <source>
        <dbReference type="PROSITE-ProRule" id="PRU00433"/>
    </source>
</evidence>
<keyword evidence="6" id="KW-0679">Respiratory chain</keyword>
<evidence type="ECO:0000256" key="7">
    <source>
        <dbReference type="ARBA" id="ARBA00022692"/>
    </source>
</evidence>
<evidence type="ECO:0000313" key="22">
    <source>
        <dbReference type="Proteomes" id="UP000009026"/>
    </source>
</evidence>
<evidence type="ECO:0000256" key="1">
    <source>
        <dbReference type="ARBA" id="ARBA00004141"/>
    </source>
</evidence>
<reference evidence="21 22" key="1">
    <citation type="journal article" date="2016" name="PLoS ONE">
        <title>Complete Genome Sequence and Comparative Genomics of a Novel Myxobacterium Myxococcus hansupus.</title>
        <authorList>
            <person name="Sharma G."/>
            <person name="Narwani T."/>
            <person name="Subramanian S."/>
        </authorList>
    </citation>
    <scope>NUCLEOTIDE SEQUENCE [LARGE SCALE GENOMIC DNA]</scope>
    <source>
        <strain evidence="22">mixupus</strain>
    </source>
</reference>
<dbReference type="GO" id="GO:0004129">
    <property type="term" value="F:cytochrome-c oxidase activity"/>
    <property type="evidence" value="ECO:0007669"/>
    <property type="project" value="UniProtKB-EC"/>
</dbReference>
<feature type="transmembrane region" description="Helical" evidence="18">
    <location>
        <begin position="70"/>
        <end position="89"/>
    </location>
</feature>
<dbReference type="InterPro" id="IPR045187">
    <property type="entry name" value="CcO_II"/>
</dbReference>
<comment type="similarity">
    <text evidence="2">Belongs to the cytochrome c oxidase subunit 2 family.</text>
</comment>
<dbReference type="Pfam" id="PF00116">
    <property type="entry name" value="COX2"/>
    <property type="match status" value="1"/>
</dbReference>
<evidence type="ECO:0000256" key="16">
    <source>
        <dbReference type="ARBA" id="ARBA00031399"/>
    </source>
</evidence>
<dbReference type="InterPro" id="IPR036909">
    <property type="entry name" value="Cyt_c-like_dom_sf"/>
</dbReference>
<dbReference type="InterPro" id="IPR009056">
    <property type="entry name" value="Cyt_c-like_dom"/>
</dbReference>
<dbReference type="eggNOG" id="COG2010">
    <property type="taxonomic scope" value="Bacteria"/>
</dbReference>
<dbReference type="Pfam" id="PF00034">
    <property type="entry name" value="Cytochrom_C"/>
    <property type="match status" value="1"/>
</dbReference>
<evidence type="ECO:0000256" key="18">
    <source>
        <dbReference type="SAM" id="Phobius"/>
    </source>
</evidence>
<evidence type="ECO:0000256" key="13">
    <source>
        <dbReference type="ARBA" id="ARBA00023008"/>
    </source>
</evidence>
<dbReference type="InterPro" id="IPR008972">
    <property type="entry name" value="Cupredoxin"/>
</dbReference>
<dbReference type="Gene3D" id="2.60.40.420">
    <property type="entry name" value="Cupredoxins - blue copper proteins"/>
    <property type="match status" value="1"/>
</dbReference>
<evidence type="ECO:0000259" key="19">
    <source>
        <dbReference type="PROSITE" id="PS50857"/>
    </source>
</evidence>
<dbReference type="InterPro" id="IPR001505">
    <property type="entry name" value="Copper_CuA"/>
</dbReference>
<dbReference type="InterPro" id="IPR002429">
    <property type="entry name" value="CcO_II-like_C"/>
</dbReference>
<evidence type="ECO:0000256" key="3">
    <source>
        <dbReference type="ARBA" id="ARBA00012949"/>
    </source>
</evidence>
<feature type="domain" description="Cytochrome c" evidence="20">
    <location>
        <begin position="235"/>
        <end position="330"/>
    </location>
</feature>
<dbReference type="OrthoDB" id="9781261at2"/>
<evidence type="ECO:0000256" key="4">
    <source>
        <dbReference type="ARBA" id="ARBA00022448"/>
    </source>
</evidence>
<dbReference type="Proteomes" id="UP000009026">
    <property type="component" value="Chromosome"/>
</dbReference>
<keyword evidence="9" id="KW-1278">Translocase</keyword>
<keyword evidence="22" id="KW-1185">Reference proteome</keyword>
<dbReference type="Gene3D" id="1.10.760.10">
    <property type="entry name" value="Cytochrome c-like domain"/>
    <property type="match status" value="1"/>
</dbReference>
<keyword evidence="10" id="KW-0249">Electron transport</keyword>
<dbReference type="PROSITE" id="PS00078">
    <property type="entry name" value="COX2"/>
    <property type="match status" value="1"/>
</dbReference>
<evidence type="ECO:0000256" key="2">
    <source>
        <dbReference type="ARBA" id="ARBA00007866"/>
    </source>
</evidence>
<dbReference type="AlphaFoldDB" id="A0A0H4X7Q1"/>
<dbReference type="GO" id="GO:0016020">
    <property type="term" value="C:membrane"/>
    <property type="evidence" value="ECO:0007669"/>
    <property type="project" value="UniProtKB-SubCell"/>
</dbReference>
<accession>A0A0H4X7Q1</accession>
<organism evidence="21 22">
    <name type="scientific">Pseudomyxococcus hansupus</name>
    <dbReference type="NCBI Taxonomy" id="1297742"/>
    <lineage>
        <taxon>Bacteria</taxon>
        <taxon>Pseudomonadati</taxon>
        <taxon>Myxococcota</taxon>
        <taxon>Myxococcia</taxon>
        <taxon>Myxococcales</taxon>
        <taxon>Cystobacterineae</taxon>
        <taxon>Myxococcaceae</taxon>
        <taxon>Pseudomyxococcus</taxon>
    </lineage>
</organism>
<dbReference type="PROSITE" id="PS50857">
    <property type="entry name" value="COX2_CUA"/>
    <property type="match status" value="1"/>
</dbReference>
<protein>
    <recommendedName>
        <fullName evidence="3">cytochrome-c oxidase</fullName>
        <ecNumber evidence="3">7.1.1.9</ecNumber>
    </recommendedName>
    <alternativeName>
        <fullName evidence="16">Cytochrome aa3 subunit 2</fullName>
    </alternativeName>
</protein>
<keyword evidence="7 18" id="KW-0812">Transmembrane</keyword>
<comment type="subcellular location">
    <subcellularLocation>
        <location evidence="1">Membrane</location>
        <topology evidence="1">Multi-pass membrane protein</topology>
    </subcellularLocation>
</comment>
<keyword evidence="13" id="KW-0186">Copper</keyword>
<name>A0A0H4X7Q1_9BACT</name>
<proteinExistence type="inferred from homology"/>
<dbReference type="PANTHER" id="PTHR22888">
    <property type="entry name" value="CYTOCHROME C OXIDASE, SUBUNIT II"/>
    <property type="match status" value="1"/>
</dbReference>
<dbReference type="STRING" id="1297742.A176_000804"/>
<dbReference type="GO" id="GO:0016491">
    <property type="term" value="F:oxidoreductase activity"/>
    <property type="evidence" value="ECO:0007669"/>
    <property type="project" value="InterPro"/>
</dbReference>
<dbReference type="PANTHER" id="PTHR22888:SF9">
    <property type="entry name" value="CYTOCHROME C OXIDASE SUBUNIT 2"/>
    <property type="match status" value="1"/>
</dbReference>
<evidence type="ECO:0000256" key="11">
    <source>
        <dbReference type="ARBA" id="ARBA00022989"/>
    </source>
</evidence>
<feature type="transmembrane region" description="Helical" evidence="18">
    <location>
        <begin position="24"/>
        <end position="49"/>
    </location>
</feature>
<keyword evidence="11 18" id="KW-1133">Transmembrane helix</keyword>
<sequence>MSELLNNILFLPEAASTFAERIDFLHHFVVGTTMVMSAAVGLAALFFFFRYRRRLPAQATEYVVPTLKTEFLFVSVPLVFFLAWFGIGFRDFTWVTTPPKDAMDVYVMGKQWMWKFAYPEGPNGVNVLHVPANRPVRLLITSRDVLHSFYVPAFRIKMDALPGRYTQIWFEATKPGTYQVLCTEYCGLSHSKMLAEVVVLPEEEYEDWIQEQRRGRLQDRQDALADNSLVPPVARMVEQGQVLAGTQGCLKCHSVDGSQHIGPTFLGMYDREEKLDNGQTIRVDEAYITQSMMDPGAHLVAGYQNVMPTYQGKLQGPETAAIVEYIKSLRTPNVREGASEGPAYDAIQ</sequence>
<dbReference type="eggNOG" id="COG1622">
    <property type="taxonomic scope" value="Bacteria"/>
</dbReference>
<evidence type="ECO:0000313" key="21">
    <source>
        <dbReference type="EMBL" id="AKQ63892.1"/>
    </source>
</evidence>
<evidence type="ECO:0000256" key="9">
    <source>
        <dbReference type="ARBA" id="ARBA00022967"/>
    </source>
</evidence>
<gene>
    <name evidence="21" type="ORF">A176_000804</name>
</gene>
<dbReference type="InterPro" id="IPR036257">
    <property type="entry name" value="Cyt_c_oxidase_su2_TM_sf"/>
</dbReference>
<keyword evidence="12 17" id="KW-0408">Iron</keyword>
<dbReference type="NCBIfam" id="TIGR02866">
    <property type="entry name" value="CoxB"/>
    <property type="match status" value="1"/>
</dbReference>
<comment type="function">
    <text evidence="15">Subunits I and II form the functional core of the enzyme complex. Electrons originating in cytochrome c are transferred via heme a and Cu(A) to the binuclear center formed by heme a3 and Cu(B).</text>
</comment>
<evidence type="ECO:0000256" key="12">
    <source>
        <dbReference type="ARBA" id="ARBA00023004"/>
    </source>
</evidence>
<dbReference type="SUPFAM" id="SSF81464">
    <property type="entry name" value="Cytochrome c oxidase subunit II-like, transmembrane region"/>
    <property type="match status" value="1"/>
</dbReference>
<evidence type="ECO:0000256" key="8">
    <source>
        <dbReference type="ARBA" id="ARBA00022723"/>
    </source>
</evidence>
<dbReference type="EMBL" id="CP012109">
    <property type="protein sequence ID" value="AKQ63892.1"/>
    <property type="molecule type" value="Genomic_DNA"/>
</dbReference>
<keyword evidence="5 17" id="KW-0349">Heme</keyword>
<dbReference type="GO" id="GO:0020037">
    <property type="term" value="F:heme binding"/>
    <property type="evidence" value="ECO:0007669"/>
    <property type="project" value="InterPro"/>
</dbReference>
<dbReference type="PATRIC" id="fig|1297742.4.peg.819"/>
<dbReference type="PROSITE" id="PS51007">
    <property type="entry name" value="CYTC"/>
    <property type="match status" value="1"/>
</dbReference>
<evidence type="ECO:0000256" key="6">
    <source>
        <dbReference type="ARBA" id="ARBA00022660"/>
    </source>
</evidence>
<evidence type="ECO:0000259" key="20">
    <source>
        <dbReference type="PROSITE" id="PS51007"/>
    </source>
</evidence>
<keyword evidence="14 18" id="KW-0472">Membrane</keyword>
<dbReference type="InterPro" id="IPR014222">
    <property type="entry name" value="Cyt_c_oxidase_su2"/>
</dbReference>
<dbReference type="SUPFAM" id="SSF46626">
    <property type="entry name" value="Cytochrome c"/>
    <property type="match status" value="1"/>
</dbReference>
<dbReference type="KEGG" id="mym:A176_000804"/>
<evidence type="ECO:0000256" key="10">
    <source>
        <dbReference type="ARBA" id="ARBA00022982"/>
    </source>
</evidence>
<dbReference type="CDD" id="cd13915">
    <property type="entry name" value="CuRO_HCO_II_like_2"/>
    <property type="match status" value="1"/>
</dbReference>
<dbReference type="RefSeq" id="WP_002635922.1">
    <property type="nucleotide sequence ID" value="NZ_CP012109.1"/>
</dbReference>
<dbReference type="EC" id="7.1.1.9" evidence="3"/>
<dbReference type="Gene3D" id="1.10.287.90">
    <property type="match status" value="1"/>
</dbReference>
<dbReference type="GO" id="GO:0042773">
    <property type="term" value="P:ATP synthesis coupled electron transport"/>
    <property type="evidence" value="ECO:0007669"/>
    <property type="project" value="TreeGrafter"/>
</dbReference>
<evidence type="ECO:0000256" key="5">
    <source>
        <dbReference type="ARBA" id="ARBA00022617"/>
    </source>
</evidence>
<evidence type="ECO:0000256" key="14">
    <source>
        <dbReference type="ARBA" id="ARBA00023136"/>
    </source>
</evidence>
<feature type="domain" description="Cytochrome oxidase subunit II copper A binding" evidence="19">
    <location>
        <begin position="100"/>
        <end position="211"/>
    </location>
</feature>
<keyword evidence="8 17" id="KW-0479">Metal-binding</keyword>